<feature type="non-terminal residue" evidence="1">
    <location>
        <position position="1"/>
    </location>
</feature>
<dbReference type="EMBL" id="UINC01126537">
    <property type="protein sequence ID" value="SVD05079.1"/>
    <property type="molecule type" value="Genomic_DNA"/>
</dbReference>
<gene>
    <name evidence="1" type="ORF">METZ01_LOCUS357933</name>
</gene>
<sequence length="142" mass="16435">RVKRMQSTLSYERISGRRHTWIASRSGQMLEDAAELMIEKRNGEAIIGVKNKSGHMLPGDGFRTIILDVKISNPLGKIEYHQQIEHSMMLDSGQSDNRFQPDEIRQFTFDLKPNYSIRARLLYCLLPTTPQNEWVTMAEILK</sequence>
<dbReference type="AlphaFoldDB" id="A0A382S584"/>
<protein>
    <submittedName>
        <fullName evidence="1">Uncharacterized protein</fullName>
    </submittedName>
</protein>
<reference evidence="1" key="1">
    <citation type="submission" date="2018-05" db="EMBL/GenBank/DDBJ databases">
        <authorList>
            <person name="Lanie J.A."/>
            <person name="Ng W.-L."/>
            <person name="Kazmierczak K.M."/>
            <person name="Andrzejewski T.M."/>
            <person name="Davidsen T.M."/>
            <person name="Wayne K.J."/>
            <person name="Tettelin H."/>
            <person name="Glass J.I."/>
            <person name="Rusch D."/>
            <person name="Podicherti R."/>
            <person name="Tsui H.-C.T."/>
            <person name="Winkler M.E."/>
        </authorList>
    </citation>
    <scope>NUCLEOTIDE SEQUENCE</scope>
</reference>
<accession>A0A382S584</accession>
<organism evidence="1">
    <name type="scientific">marine metagenome</name>
    <dbReference type="NCBI Taxonomy" id="408172"/>
    <lineage>
        <taxon>unclassified sequences</taxon>
        <taxon>metagenomes</taxon>
        <taxon>ecological metagenomes</taxon>
    </lineage>
</organism>
<proteinExistence type="predicted"/>
<evidence type="ECO:0000313" key="1">
    <source>
        <dbReference type="EMBL" id="SVD05079.1"/>
    </source>
</evidence>
<name>A0A382S584_9ZZZZ</name>